<name>A0ABU4Y2W8_9HYPH</name>
<evidence type="ECO:0000313" key="1">
    <source>
        <dbReference type="EMBL" id="MDX8481262.1"/>
    </source>
</evidence>
<keyword evidence="2" id="KW-1185">Reference proteome</keyword>
<dbReference type="Gene3D" id="3.40.50.300">
    <property type="entry name" value="P-loop containing nucleotide triphosphate hydrolases"/>
    <property type="match status" value="1"/>
</dbReference>
<protein>
    <recommendedName>
        <fullName evidence="3">Sulfotransferase domain-containing protein</fullName>
    </recommendedName>
</protein>
<comment type="caution">
    <text evidence="1">The sequence shown here is derived from an EMBL/GenBank/DDBJ whole genome shotgun (WGS) entry which is preliminary data.</text>
</comment>
<evidence type="ECO:0000313" key="2">
    <source>
        <dbReference type="Proteomes" id="UP001287059"/>
    </source>
</evidence>
<dbReference type="EMBL" id="JAVIIW010000029">
    <property type="protein sequence ID" value="MDX8481262.1"/>
    <property type="molecule type" value="Genomic_DNA"/>
</dbReference>
<dbReference type="InterPro" id="IPR027417">
    <property type="entry name" value="P-loop_NTPase"/>
</dbReference>
<dbReference type="Proteomes" id="UP001287059">
    <property type="component" value="Unassembled WGS sequence"/>
</dbReference>
<reference evidence="1 2" key="1">
    <citation type="submission" date="2023-08" db="EMBL/GenBank/DDBJ databases">
        <title>Implementing the SeqCode for naming new Mesorhizobium species isolated from Vachellia karroo root nodules.</title>
        <authorList>
            <person name="Van Lill M."/>
        </authorList>
    </citation>
    <scope>NUCLEOTIDE SEQUENCE [LARGE SCALE GENOMIC DNA]</scope>
    <source>
        <strain evidence="1 2">VK24D</strain>
    </source>
</reference>
<accession>A0ABU4Y2W8</accession>
<sequence>MMIILHIGVHKTGTSALQAFLARNAALLLEHGVFYKPTTAEWPNHNPLAAAFMPGSIDHGPTRLAMTLAEAEGKTLLISSEMLGEPGVDLDLFLSCLEGHDVRVIAYVRHPSDIVVSAFNEVVRHYDMHWTRPLNEQPFAYDPSQLDVLRRWLKVPNLTLAPYDRAQWVEGSLFKDFLTMIGVPGDGFDYSQAGGNGSLPYALIEALRQVNIARPSADQHRLLVELFRTIQSEPGEYPLTAKNVRYCIDRMRDALPSYRPHFRPGFQEDFLFEQRHEPEGGWFSLQGSAMARATGFLAKVAAFVFPALDAGPL</sequence>
<gene>
    <name evidence="1" type="ORF">RFN28_22775</name>
</gene>
<organism evidence="1 2">
    <name type="scientific">Mesorhizobium album</name>
    <dbReference type="NCBI Taxonomy" id="3072314"/>
    <lineage>
        <taxon>Bacteria</taxon>
        <taxon>Pseudomonadati</taxon>
        <taxon>Pseudomonadota</taxon>
        <taxon>Alphaproteobacteria</taxon>
        <taxon>Hyphomicrobiales</taxon>
        <taxon>Phyllobacteriaceae</taxon>
        <taxon>Mesorhizobium</taxon>
    </lineage>
</organism>
<evidence type="ECO:0008006" key="3">
    <source>
        <dbReference type="Google" id="ProtNLM"/>
    </source>
</evidence>
<proteinExistence type="predicted"/>
<dbReference type="RefSeq" id="WP_320289468.1">
    <property type="nucleotide sequence ID" value="NZ_JAVIIW010000029.1"/>
</dbReference>
<dbReference type="SUPFAM" id="SSF52540">
    <property type="entry name" value="P-loop containing nucleoside triphosphate hydrolases"/>
    <property type="match status" value="1"/>
</dbReference>